<gene>
    <name evidence="1" type="ORF">DJ013_21235</name>
</gene>
<reference evidence="1 2" key="1">
    <citation type="submission" date="2018-05" db="EMBL/GenBank/DDBJ databases">
        <title>Complete genome sequence of Arcticibacterium luteifluviistationis SM1504T, a cytophagaceae bacterium isolated from Arctic surface seawater.</title>
        <authorList>
            <person name="Li Y."/>
            <person name="Qin Q.-L."/>
        </authorList>
    </citation>
    <scope>NUCLEOTIDE SEQUENCE [LARGE SCALE GENOMIC DNA]</scope>
    <source>
        <strain evidence="1 2">SM1504</strain>
    </source>
</reference>
<dbReference type="AlphaFoldDB" id="A0A2Z4GH00"/>
<dbReference type="RefSeq" id="WP_111373937.1">
    <property type="nucleotide sequence ID" value="NZ_CP029480.1"/>
</dbReference>
<sequence length="191" mass="21774">MKFKNNILEFTPTSLINILCEPFSVNIKLPQNQELKHISHYRIGHLYTDKGNTVRTMQVIDNAFDLELVTKDAEPKLIFGEHPPTNVLDHLKIPHAEFIPHYNCFGFCFANAQYRITDPSQILADEYEECTESESTVVVSFEKGNPVHAALRQNGKYTAKSGVKAMETFSTYHAALLGIPFDDFRFYRGIS</sequence>
<evidence type="ECO:0000313" key="2">
    <source>
        <dbReference type="Proteomes" id="UP000249873"/>
    </source>
</evidence>
<accession>A0A2Z4GH00</accession>
<name>A0A2Z4GH00_9BACT</name>
<protein>
    <submittedName>
        <fullName evidence="1">Uncharacterized protein</fullName>
    </submittedName>
</protein>
<keyword evidence="2" id="KW-1185">Reference proteome</keyword>
<dbReference type="KEGG" id="als:DJ013_21235"/>
<evidence type="ECO:0000313" key="1">
    <source>
        <dbReference type="EMBL" id="AWW00571.1"/>
    </source>
</evidence>
<proteinExistence type="predicted"/>
<dbReference type="EMBL" id="CP029480">
    <property type="protein sequence ID" value="AWW00571.1"/>
    <property type="molecule type" value="Genomic_DNA"/>
</dbReference>
<organism evidence="1 2">
    <name type="scientific">Arcticibacterium luteifluviistationis</name>
    <dbReference type="NCBI Taxonomy" id="1784714"/>
    <lineage>
        <taxon>Bacteria</taxon>
        <taxon>Pseudomonadati</taxon>
        <taxon>Bacteroidota</taxon>
        <taxon>Cytophagia</taxon>
        <taxon>Cytophagales</taxon>
        <taxon>Leadbetterellaceae</taxon>
        <taxon>Arcticibacterium</taxon>
    </lineage>
</organism>
<dbReference type="Proteomes" id="UP000249873">
    <property type="component" value="Chromosome"/>
</dbReference>